<gene>
    <name evidence="2" type="ORF">BLNAU_7420</name>
</gene>
<comment type="caution">
    <text evidence="2">The sequence shown here is derived from an EMBL/GenBank/DDBJ whole genome shotgun (WGS) entry which is preliminary data.</text>
</comment>
<keyword evidence="1" id="KW-0732">Signal</keyword>
<reference evidence="2 3" key="1">
    <citation type="journal article" date="2022" name="bioRxiv">
        <title>Genomics of Preaxostyla Flagellates Illuminates Evolutionary Transitions and the Path Towards Mitochondrial Loss.</title>
        <authorList>
            <person name="Novak L.V.F."/>
            <person name="Treitli S.C."/>
            <person name="Pyrih J."/>
            <person name="Halakuc P."/>
            <person name="Pipaliya S.V."/>
            <person name="Vacek V."/>
            <person name="Brzon O."/>
            <person name="Soukal P."/>
            <person name="Eme L."/>
            <person name="Dacks J.B."/>
            <person name="Karnkowska A."/>
            <person name="Elias M."/>
            <person name="Hampl V."/>
        </authorList>
    </citation>
    <scope>NUCLEOTIDE SEQUENCE [LARGE SCALE GENOMIC DNA]</scope>
    <source>
        <strain evidence="2">NAU3</strain>
        <tissue evidence="2">Gut</tissue>
    </source>
</reference>
<feature type="chain" id="PRO_5046065376" evidence="1">
    <location>
        <begin position="23"/>
        <end position="233"/>
    </location>
</feature>
<dbReference type="Proteomes" id="UP001281761">
    <property type="component" value="Unassembled WGS sequence"/>
</dbReference>
<evidence type="ECO:0000256" key="1">
    <source>
        <dbReference type="SAM" id="SignalP"/>
    </source>
</evidence>
<evidence type="ECO:0000313" key="3">
    <source>
        <dbReference type="Proteomes" id="UP001281761"/>
    </source>
</evidence>
<keyword evidence="3" id="KW-1185">Reference proteome</keyword>
<evidence type="ECO:0000313" key="2">
    <source>
        <dbReference type="EMBL" id="KAK2957521.1"/>
    </source>
</evidence>
<feature type="signal peptide" evidence="1">
    <location>
        <begin position="1"/>
        <end position="22"/>
    </location>
</feature>
<name>A0ABQ9Y1A1_9EUKA</name>
<dbReference type="EMBL" id="JARBJD010000045">
    <property type="protein sequence ID" value="KAK2957521.1"/>
    <property type="molecule type" value="Genomic_DNA"/>
</dbReference>
<proteinExistence type="predicted"/>
<organism evidence="2 3">
    <name type="scientific">Blattamonas nauphoetae</name>
    <dbReference type="NCBI Taxonomy" id="2049346"/>
    <lineage>
        <taxon>Eukaryota</taxon>
        <taxon>Metamonada</taxon>
        <taxon>Preaxostyla</taxon>
        <taxon>Oxymonadida</taxon>
        <taxon>Blattamonas</taxon>
    </lineage>
</organism>
<sequence>MKMFGSLLLLCSAKVRFPLVKADLIPHLITTLNPQTFSFTKAVDIHACLMKIILGSLRLASPFGLTKLEIEDSAEQQVVHETVFQQVVTPSERYIRHSCVNRFSIVSGRQSLGFMFLLATLLEISPYYQPTMAIVLHMPIFITIPSYLTFIESEPSISHFLNEMNKTQLRWNDKGGEVREMGKTVLRMLRMEGIEDVTERKLRNDRSQTRGRDIVDQSIEWNNQQGMNLSRQE</sequence>
<protein>
    <submittedName>
        <fullName evidence="2">Uncharacterized protein</fullName>
    </submittedName>
</protein>
<accession>A0ABQ9Y1A1</accession>